<dbReference type="PANTHER" id="PTHR42838:SF2">
    <property type="entry name" value="NITROUS-OXIDE REDUCTASE"/>
    <property type="match status" value="1"/>
</dbReference>
<evidence type="ECO:0000256" key="7">
    <source>
        <dbReference type="SAM" id="Phobius"/>
    </source>
</evidence>
<evidence type="ECO:0000256" key="4">
    <source>
        <dbReference type="ARBA" id="ARBA00024688"/>
    </source>
</evidence>
<comment type="subcellular location">
    <subcellularLocation>
        <location evidence="1">Cell envelope</location>
    </subcellularLocation>
</comment>
<gene>
    <name evidence="9" type="ORF">BAA01_12600</name>
</gene>
<evidence type="ECO:0000256" key="1">
    <source>
        <dbReference type="ARBA" id="ARBA00004196"/>
    </source>
</evidence>
<dbReference type="Gene3D" id="2.60.40.420">
    <property type="entry name" value="Cupredoxins - blue copper proteins"/>
    <property type="match status" value="1"/>
</dbReference>
<evidence type="ECO:0000313" key="10">
    <source>
        <dbReference type="Proteomes" id="UP000196475"/>
    </source>
</evidence>
<organism evidence="9 10">
    <name type="scientific">Bacillus thermozeamaize</name>
    <dbReference type="NCBI Taxonomy" id="230954"/>
    <lineage>
        <taxon>Bacteria</taxon>
        <taxon>Bacillati</taxon>
        <taxon>Bacillota</taxon>
        <taxon>Bacilli</taxon>
        <taxon>Bacillales</taxon>
        <taxon>Bacillaceae</taxon>
        <taxon>Bacillus</taxon>
    </lineage>
</organism>
<sequence length="160" mass="17860">MHIHRYERIWLVLGGLILVAFLIILGSYAFIVGKTPPSHMEMVDAQTVRTSPPFNKPGLYKVGPNEYEAVMLGFAFGYTPNKMTIPLGATVHFLVTSPDVVHGLYIPKTNINMMLIPGHVNRFTHTFNKPGEYLILCHEYCGIGHQAMFATITVNDNKTA</sequence>
<keyword evidence="7" id="KW-1133">Transmembrane helix</keyword>
<dbReference type="GO" id="GO:0030313">
    <property type="term" value="C:cell envelope"/>
    <property type="evidence" value="ECO:0007669"/>
    <property type="project" value="UniProtKB-SubCell"/>
</dbReference>
<evidence type="ECO:0000259" key="8">
    <source>
        <dbReference type="PROSITE" id="PS50857"/>
    </source>
</evidence>
<accession>A0A1Y3PJ78</accession>
<evidence type="ECO:0000256" key="3">
    <source>
        <dbReference type="ARBA" id="ARBA00023008"/>
    </source>
</evidence>
<dbReference type="InterPro" id="IPR002429">
    <property type="entry name" value="CcO_II-like_C"/>
</dbReference>
<dbReference type="Pfam" id="PF00116">
    <property type="entry name" value="COX2"/>
    <property type="match status" value="1"/>
</dbReference>
<dbReference type="PANTHER" id="PTHR42838">
    <property type="entry name" value="CYTOCHROME C OXIDASE SUBUNIT II"/>
    <property type="match status" value="1"/>
</dbReference>
<reference evidence="10" key="1">
    <citation type="submission" date="2016-06" db="EMBL/GenBank/DDBJ databases">
        <authorList>
            <person name="Nascimento L."/>
            <person name="Pereira R.V."/>
            <person name="Martins L.F."/>
            <person name="Quaggio R.B."/>
            <person name="Silva A.M."/>
            <person name="Setubal J.C."/>
        </authorList>
    </citation>
    <scope>NUCLEOTIDE SEQUENCE [LARGE SCALE GENOMIC DNA]</scope>
</reference>
<dbReference type="SUPFAM" id="SSF49503">
    <property type="entry name" value="Cupredoxins"/>
    <property type="match status" value="1"/>
</dbReference>
<dbReference type="PROSITE" id="PS00078">
    <property type="entry name" value="COX2"/>
    <property type="match status" value="1"/>
</dbReference>
<comment type="catalytic activity">
    <reaction evidence="6">
        <text>4 Fe(II)-[cytochrome c] + O2 + 8 H(+)(in) = 4 Fe(III)-[cytochrome c] + 2 H2O + 4 H(+)(out)</text>
        <dbReference type="Rhea" id="RHEA:11436"/>
        <dbReference type="Rhea" id="RHEA-COMP:10350"/>
        <dbReference type="Rhea" id="RHEA-COMP:14399"/>
        <dbReference type="ChEBI" id="CHEBI:15377"/>
        <dbReference type="ChEBI" id="CHEBI:15378"/>
        <dbReference type="ChEBI" id="CHEBI:15379"/>
        <dbReference type="ChEBI" id="CHEBI:29033"/>
        <dbReference type="ChEBI" id="CHEBI:29034"/>
        <dbReference type="EC" id="7.1.1.9"/>
    </reaction>
</comment>
<name>A0A1Y3PJ78_9BACI</name>
<evidence type="ECO:0000256" key="6">
    <source>
        <dbReference type="ARBA" id="ARBA00047816"/>
    </source>
</evidence>
<dbReference type="GO" id="GO:0004129">
    <property type="term" value="F:cytochrome-c oxidase activity"/>
    <property type="evidence" value="ECO:0007669"/>
    <property type="project" value="UniProtKB-EC"/>
</dbReference>
<keyword evidence="2" id="KW-0479">Metal-binding</keyword>
<dbReference type="EMBL" id="LZRT01000075">
    <property type="protein sequence ID" value="OUM87445.1"/>
    <property type="molecule type" value="Genomic_DNA"/>
</dbReference>
<keyword evidence="7" id="KW-0812">Transmembrane</keyword>
<dbReference type="AlphaFoldDB" id="A0A1Y3PJ78"/>
<evidence type="ECO:0000313" key="9">
    <source>
        <dbReference type="EMBL" id="OUM87445.1"/>
    </source>
</evidence>
<evidence type="ECO:0000256" key="2">
    <source>
        <dbReference type="ARBA" id="ARBA00022723"/>
    </source>
</evidence>
<evidence type="ECO:0000256" key="5">
    <source>
        <dbReference type="ARBA" id="ARBA00031399"/>
    </source>
</evidence>
<feature type="transmembrane region" description="Helical" evidence="7">
    <location>
        <begin position="9"/>
        <end position="31"/>
    </location>
</feature>
<comment type="caution">
    <text evidence="9">The sequence shown here is derived from an EMBL/GenBank/DDBJ whole genome shotgun (WGS) entry which is preliminary data.</text>
</comment>
<comment type="function">
    <text evidence="4">Subunits I and II form the functional core of the enzyme complex. Electrons originating in cytochrome c are transferred via heme a and Cu(A) to the binuclear center formed by heme a3 and Cu(B).</text>
</comment>
<dbReference type="CDD" id="cd13913">
    <property type="entry name" value="ba3_CcO_II_C"/>
    <property type="match status" value="1"/>
</dbReference>
<dbReference type="PROSITE" id="PS50857">
    <property type="entry name" value="COX2_CUA"/>
    <property type="match status" value="1"/>
</dbReference>
<dbReference type="GO" id="GO:0005507">
    <property type="term" value="F:copper ion binding"/>
    <property type="evidence" value="ECO:0007669"/>
    <property type="project" value="InterPro"/>
</dbReference>
<dbReference type="InterPro" id="IPR008972">
    <property type="entry name" value="Cupredoxin"/>
</dbReference>
<proteinExistence type="predicted"/>
<dbReference type="InterPro" id="IPR051403">
    <property type="entry name" value="NosZ/Cyto_c_oxidase_sub2"/>
</dbReference>
<dbReference type="InterPro" id="IPR034214">
    <property type="entry name" value="Ba3_CcO_II_C"/>
</dbReference>
<dbReference type="GO" id="GO:0016020">
    <property type="term" value="C:membrane"/>
    <property type="evidence" value="ECO:0007669"/>
    <property type="project" value="InterPro"/>
</dbReference>
<protein>
    <recommendedName>
        <fullName evidence="5">Cytochrome aa3 subunit 2</fullName>
    </recommendedName>
</protein>
<keyword evidence="7" id="KW-0472">Membrane</keyword>
<dbReference type="Proteomes" id="UP000196475">
    <property type="component" value="Unassembled WGS sequence"/>
</dbReference>
<keyword evidence="3" id="KW-0186">Copper</keyword>
<dbReference type="PRINTS" id="PR01166">
    <property type="entry name" value="CYCOXIDASEII"/>
</dbReference>
<feature type="domain" description="Cytochrome oxidase subunit II copper A binding" evidence="8">
    <location>
        <begin position="60"/>
        <end position="160"/>
    </location>
</feature>
<dbReference type="InterPro" id="IPR001505">
    <property type="entry name" value="Copper_CuA"/>
</dbReference>